<dbReference type="AlphaFoldDB" id="X0UAH7"/>
<protein>
    <submittedName>
        <fullName evidence="1">Uncharacterized protein</fullName>
    </submittedName>
</protein>
<name>X0UAH7_9ZZZZ</name>
<comment type="caution">
    <text evidence="1">The sequence shown here is derived from an EMBL/GenBank/DDBJ whole genome shotgun (WGS) entry which is preliminary data.</text>
</comment>
<proteinExistence type="predicted"/>
<feature type="non-terminal residue" evidence="1">
    <location>
        <position position="293"/>
    </location>
</feature>
<evidence type="ECO:0000313" key="1">
    <source>
        <dbReference type="EMBL" id="GAF97367.1"/>
    </source>
</evidence>
<feature type="non-terminal residue" evidence="1">
    <location>
        <position position="1"/>
    </location>
</feature>
<gene>
    <name evidence="1" type="ORF">S01H1_24667</name>
</gene>
<sequence>TQDARVIWIQDDDTRLVGQHCTVEYYRSSERHFLVNYCIAQYGNKCYFKKPWQIIISSASPGVGIEGSYEGLNVLLSSISSPLLETAGIVRKDWEDTYWSPVGGLWEPGGPNNKSVPTLEPFPAWQRFGNIKGYWVVKPGTFVRQITGYNDLYIINLLPSTEILEVYAWRSYRGEDIFVPIPSRYYTKYLNYSITGKNVTAIEFNQSLLAYRGENWKEDIYVSLRSSQGPNPVNVINWLIQSYSNLETDPESFELVRQALIKFWANFTVFDQPNVLSLCEEIAKQSRCAILIG</sequence>
<accession>X0UAH7</accession>
<organism evidence="1">
    <name type="scientific">marine sediment metagenome</name>
    <dbReference type="NCBI Taxonomy" id="412755"/>
    <lineage>
        <taxon>unclassified sequences</taxon>
        <taxon>metagenomes</taxon>
        <taxon>ecological metagenomes</taxon>
    </lineage>
</organism>
<dbReference type="EMBL" id="BARS01014840">
    <property type="protein sequence ID" value="GAF97367.1"/>
    <property type="molecule type" value="Genomic_DNA"/>
</dbReference>
<reference evidence="1" key="1">
    <citation type="journal article" date="2014" name="Front. Microbiol.">
        <title>High frequency of phylogenetically diverse reductive dehalogenase-homologous genes in deep subseafloor sedimentary metagenomes.</title>
        <authorList>
            <person name="Kawai M."/>
            <person name="Futagami T."/>
            <person name="Toyoda A."/>
            <person name="Takaki Y."/>
            <person name="Nishi S."/>
            <person name="Hori S."/>
            <person name="Arai W."/>
            <person name="Tsubouchi T."/>
            <person name="Morono Y."/>
            <person name="Uchiyama I."/>
            <person name="Ito T."/>
            <person name="Fujiyama A."/>
            <person name="Inagaki F."/>
            <person name="Takami H."/>
        </authorList>
    </citation>
    <scope>NUCLEOTIDE SEQUENCE</scope>
    <source>
        <strain evidence="1">Expedition CK06-06</strain>
    </source>
</reference>